<dbReference type="Pfam" id="PF08863">
    <property type="entry name" value="YolD"/>
    <property type="match status" value="1"/>
</dbReference>
<keyword evidence="2" id="KW-1185">Reference proteome</keyword>
<proteinExistence type="predicted"/>
<sequence>MAKVKKKRPTRDEFELEEIGNSLTEAHAEKSEVHLIVWEKDPVQGNIVKMDSRTKLIHIEKNTEITKVPFMDIMKVSIL</sequence>
<name>A0ABX8F9X8_9BACI</name>
<dbReference type="InterPro" id="IPR014962">
    <property type="entry name" value="YolD"/>
</dbReference>
<evidence type="ECO:0000313" key="2">
    <source>
        <dbReference type="Proteomes" id="UP000679247"/>
    </source>
</evidence>
<dbReference type="RefSeq" id="WP_214475680.1">
    <property type="nucleotide sequence ID" value="NZ_CP071709.1"/>
</dbReference>
<accession>A0ABX8F9X8</accession>
<organism evidence="1 2">
    <name type="scientific">Cytobacillus gottheilii</name>
    <dbReference type="NCBI Taxonomy" id="859144"/>
    <lineage>
        <taxon>Bacteria</taxon>
        <taxon>Bacillati</taxon>
        <taxon>Bacillota</taxon>
        <taxon>Bacilli</taxon>
        <taxon>Bacillales</taxon>
        <taxon>Bacillaceae</taxon>
        <taxon>Cytobacillus</taxon>
    </lineage>
</organism>
<reference evidence="1 2" key="1">
    <citation type="submission" date="2021-03" db="EMBL/GenBank/DDBJ databases">
        <title>The first data on the complete genome of the tetrodotoxin-producing bacterium.</title>
        <authorList>
            <person name="Melnikova D.I."/>
            <person name="Nijland R."/>
            <person name="Magarlamov T.Y."/>
        </authorList>
    </citation>
    <scope>NUCLEOTIDE SEQUENCE [LARGE SCALE GENOMIC DNA]</scope>
    <source>
        <strain evidence="1 2">1839</strain>
    </source>
</reference>
<protein>
    <submittedName>
        <fullName evidence="1">YolD-like family protein</fullName>
    </submittedName>
</protein>
<dbReference type="EMBL" id="CP071709">
    <property type="protein sequence ID" value="QVY60910.1"/>
    <property type="molecule type" value="Genomic_DNA"/>
</dbReference>
<dbReference type="Proteomes" id="UP000679247">
    <property type="component" value="Chromosome"/>
</dbReference>
<gene>
    <name evidence="1" type="ORF">J1899_18345</name>
</gene>
<evidence type="ECO:0000313" key="1">
    <source>
        <dbReference type="EMBL" id="QVY60910.1"/>
    </source>
</evidence>